<feature type="transmembrane region" description="Helical" evidence="1">
    <location>
        <begin position="306"/>
        <end position="328"/>
    </location>
</feature>
<dbReference type="PANTHER" id="PTHR45927">
    <property type="entry name" value="LYSM-DOMAIN RECEPTOR-LIKE KINASE-RELATED"/>
    <property type="match status" value="1"/>
</dbReference>
<dbReference type="Gene3D" id="3.30.200.20">
    <property type="entry name" value="Phosphorylase Kinase, domain 1"/>
    <property type="match status" value="1"/>
</dbReference>
<name>A0AAV1DW96_OLDCO</name>
<dbReference type="PROSITE" id="PS51782">
    <property type="entry name" value="LYSM"/>
    <property type="match status" value="1"/>
</dbReference>
<evidence type="ECO:0000313" key="5">
    <source>
        <dbReference type="Proteomes" id="UP001161247"/>
    </source>
</evidence>
<keyword evidence="1" id="KW-0472">Membrane</keyword>
<sequence length="740" mass="81362">MWTQQQQQQQLLPNITTTITMTIITAINKFQTNKPQLNASIFYIFFLFCVLLFFSAAQEDPLSCQVAASPSSLYYPCQASNKEEKQDHQSCKTFAVFHTNPYYSSLQNLSSQLGITPSAISEANGFPPGTELLPINQLLLIPLDCNCNNGIFFEAYLTKTTTSKETLSGIARSLEGLTTCRAIQAKNPTFSFSTGKQQVLRVPVKCACPSVQEIAEQKTKLLLSYPVSEGDTIDKLALRFNTTPKKLISANTNRSLGAESGTWFLPFSTILIPAEEKPKIDFLLPNFSIKKFPRTKKARKMRMTRVYIALGTIAFVAIISIGAAFFFLQWRKRKNQPGADLELQKLSLSVRTTSEKKVSFEEGSNADESSLNGQQSFGTVASTATAATVATTVSTTTKKKRHHSPLVETFSLEELRKATEEFSSANLIEGSVYHGRLNGKNLAIKKTSAETMSKIEFVLFQEPIVYHQPNILRLLGTCSSSDDSSSSSSSPYLVFEYAKNGSLKDWLHGKLAVKSQFIESCYCFLNWNQRLRICLDVATALQFMHQVMNPPYVHMNIKSKNIFLDEEFNAKLGNFGMAKCAERNRAEDEHYLAPEYVGQGLICPGIDVFAFGMVLLEVLSGKAVKEKEKIKVMLKSEEAAEELREWMDKALGDNYSFDGAVTLANLARACVEDDPSLRPNAGEIIEKLSRLVEEEGCGDSGGAADELGFVPGASICESSSKPLVKAAAEEAAAAAGGGGS</sequence>
<dbReference type="Pfam" id="PF23446">
    <property type="entry name" value="LysM1_NFP_LYK"/>
    <property type="match status" value="1"/>
</dbReference>
<dbReference type="InterPro" id="IPR056562">
    <property type="entry name" value="LysM2_CERK1_LYK3_4_5"/>
</dbReference>
<dbReference type="InterPro" id="IPR056561">
    <property type="entry name" value="NFP_LYK_LysM1"/>
</dbReference>
<dbReference type="InterPro" id="IPR018392">
    <property type="entry name" value="LysM"/>
</dbReference>
<dbReference type="Proteomes" id="UP001161247">
    <property type="component" value="Chromosome 6"/>
</dbReference>
<evidence type="ECO:0000256" key="1">
    <source>
        <dbReference type="SAM" id="Phobius"/>
    </source>
</evidence>
<evidence type="ECO:0000259" key="2">
    <source>
        <dbReference type="PROSITE" id="PS50011"/>
    </source>
</evidence>
<keyword evidence="1" id="KW-1133">Transmembrane helix</keyword>
<feature type="domain" description="LysM" evidence="3">
    <location>
        <begin position="223"/>
        <end position="272"/>
    </location>
</feature>
<dbReference type="InterPro" id="IPR011009">
    <property type="entry name" value="Kinase-like_dom_sf"/>
</dbReference>
<keyword evidence="5" id="KW-1185">Reference proteome</keyword>
<organism evidence="4 5">
    <name type="scientific">Oldenlandia corymbosa var. corymbosa</name>
    <dbReference type="NCBI Taxonomy" id="529605"/>
    <lineage>
        <taxon>Eukaryota</taxon>
        <taxon>Viridiplantae</taxon>
        <taxon>Streptophyta</taxon>
        <taxon>Embryophyta</taxon>
        <taxon>Tracheophyta</taxon>
        <taxon>Spermatophyta</taxon>
        <taxon>Magnoliopsida</taxon>
        <taxon>eudicotyledons</taxon>
        <taxon>Gunneridae</taxon>
        <taxon>Pentapetalae</taxon>
        <taxon>asterids</taxon>
        <taxon>lamiids</taxon>
        <taxon>Gentianales</taxon>
        <taxon>Rubiaceae</taxon>
        <taxon>Rubioideae</taxon>
        <taxon>Spermacoceae</taxon>
        <taxon>Hedyotis-Oldenlandia complex</taxon>
        <taxon>Oldenlandia</taxon>
    </lineage>
</organism>
<dbReference type="GO" id="GO:0005524">
    <property type="term" value="F:ATP binding"/>
    <property type="evidence" value="ECO:0007669"/>
    <property type="project" value="InterPro"/>
</dbReference>
<dbReference type="GO" id="GO:0005886">
    <property type="term" value="C:plasma membrane"/>
    <property type="evidence" value="ECO:0007669"/>
    <property type="project" value="UniProtKB-ARBA"/>
</dbReference>
<dbReference type="Pfam" id="PF01476">
    <property type="entry name" value="LysM"/>
    <property type="match status" value="1"/>
</dbReference>
<dbReference type="PROSITE" id="PS50011">
    <property type="entry name" value="PROTEIN_KINASE_DOM"/>
    <property type="match status" value="1"/>
</dbReference>
<keyword evidence="1" id="KW-0812">Transmembrane</keyword>
<feature type="transmembrane region" description="Helical" evidence="1">
    <location>
        <begin position="37"/>
        <end position="57"/>
    </location>
</feature>
<dbReference type="InterPro" id="IPR052611">
    <property type="entry name" value="Plant_RLK_LysM"/>
</dbReference>
<gene>
    <name evidence="4" type="ORF">OLC1_LOCUS18926</name>
</gene>
<accession>A0AAV1DW96</accession>
<dbReference type="AlphaFoldDB" id="A0AAV1DW96"/>
<dbReference type="PANTHER" id="PTHR45927:SF13">
    <property type="entry name" value="PROTEIN LYK2"/>
    <property type="match status" value="1"/>
</dbReference>
<dbReference type="Pfam" id="PF23472">
    <property type="entry name" value="LysM2_CERK1_LYK3_4_5"/>
    <property type="match status" value="1"/>
</dbReference>
<dbReference type="Pfam" id="PF00069">
    <property type="entry name" value="Pkinase"/>
    <property type="match status" value="1"/>
</dbReference>
<evidence type="ECO:0000259" key="3">
    <source>
        <dbReference type="PROSITE" id="PS51782"/>
    </source>
</evidence>
<evidence type="ECO:0000313" key="4">
    <source>
        <dbReference type="EMBL" id="CAI9111557.1"/>
    </source>
</evidence>
<protein>
    <submittedName>
        <fullName evidence="4">OLC1v1011808C1</fullName>
    </submittedName>
</protein>
<reference evidence="4" key="1">
    <citation type="submission" date="2023-03" db="EMBL/GenBank/DDBJ databases">
        <authorList>
            <person name="Julca I."/>
        </authorList>
    </citation>
    <scope>NUCLEOTIDE SEQUENCE</scope>
</reference>
<proteinExistence type="predicted"/>
<feature type="transmembrane region" description="Helical" evidence="1">
    <location>
        <begin position="12"/>
        <end position="31"/>
    </location>
</feature>
<dbReference type="SUPFAM" id="SSF56112">
    <property type="entry name" value="Protein kinase-like (PK-like)"/>
    <property type="match status" value="1"/>
</dbReference>
<dbReference type="InterPro" id="IPR000719">
    <property type="entry name" value="Prot_kinase_dom"/>
</dbReference>
<dbReference type="Gene3D" id="1.10.510.10">
    <property type="entry name" value="Transferase(Phosphotransferase) domain 1"/>
    <property type="match status" value="1"/>
</dbReference>
<dbReference type="GO" id="GO:0004672">
    <property type="term" value="F:protein kinase activity"/>
    <property type="evidence" value="ECO:0007669"/>
    <property type="project" value="InterPro"/>
</dbReference>
<feature type="domain" description="Protein kinase" evidence="2">
    <location>
        <begin position="366"/>
        <end position="691"/>
    </location>
</feature>
<dbReference type="EMBL" id="OX459123">
    <property type="protein sequence ID" value="CAI9111557.1"/>
    <property type="molecule type" value="Genomic_DNA"/>
</dbReference>